<evidence type="ECO:0000313" key="2">
    <source>
        <dbReference type="EMBL" id="KAK8776521.1"/>
    </source>
</evidence>
<proteinExistence type="predicted"/>
<reference evidence="2 3" key="1">
    <citation type="journal article" date="2023" name="Arcadia Sci">
        <title>De novo assembly of a long-read Amblyomma americanum tick genome.</title>
        <authorList>
            <person name="Chou S."/>
            <person name="Poskanzer K.E."/>
            <person name="Rollins M."/>
            <person name="Thuy-Boun P.S."/>
        </authorList>
    </citation>
    <scope>NUCLEOTIDE SEQUENCE [LARGE SCALE GENOMIC DNA]</scope>
    <source>
        <strain evidence="2">F_SG_1</strain>
        <tissue evidence="2">Salivary glands</tissue>
    </source>
</reference>
<dbReference type="EMBL" id="JARKHS020012850">
    <property type="protein sequence ID" value="KAK8776521.1"/>
    <property type="molecule type" value="Genomic_DNA"/>
</dbReference>
<feature type="compositionally biased region" description="Acidic residues" evidence="1">
    <location>
        <begin position="37"/>
        <end position="54"/>
    </location>
</feature>
<protein>
    <submittedName>
        <fullName evidence="2">Uncharacterized protein</fullName>
    </submittedName>
</protein>
<dbReference type="Proteomes" id="UP001321473">
    <property type="component" value="Unassembled WGS sequence"/>
</dbReference>
<feature type="region of interest" description="Disordered" evidence="1">
    <location>
        <begin position="33"/>
        <end position="54"/>
    </location>
</feature>
<evidence type="ECO:0000256" key="1">
    <source>
        <dbReference type="SAM" id="MobiDB-lite"/>
    </source>
</evidence>
<dbReference type="AlphaFoldDB" id="A0AAQ4EPA8"/>
<organism evidence="2 3">
    <name type="scientific">Amblyomma americanum</name>
    <name type="common">Lone star tick</name>
    <dbReference type="NCBI Taxonomy" id="6943"/>
    <lineage>
        <taxon>Eukaryota</taxon>
        <taxon>Metazoa</taxon>
        <taxon>Ecdysozoa</taxon>
        <taxon>Arthropoda</taxon>
        <taxon>Chelicerata</taxon>
        <taxon>Arachnida</taxon>
        <taxon>Acari</taxon>
        <taxon>Parasitiformes</taxon>
        <taxon>Ixodida</taxon>
        <taxon>Ixodoidea</taxon>
        <taxon>Ixodidae</taxon>
        <taxon>Amblyomminae</taxon>
        <taxon>Amblyomma</taxon>
    </lineage>
</organism>
<comment type="caution">
    <text evidence="2">The sequence shown here is derived from an EMBL/GenBank/DDBJ whole genome shotgun (WGS) entry which is preliminary data.</text>
</comment>
<name>A0AAQ4EPA8_AMBAM</name>
<accession>A0AAQ4EPA8</accession>
<gene>
    <name evidence="2" type="ORF">V5799_030132</name>
</gene>
<keyword evidence="3" id="KW-1185">Reference proteome</keyword>
<sequence length="248" mass="28453">MADNAANIVKAFKVPSAERQEWKSVVHLKKTERSIAEDDSDDDEGSEDEGQEDCDLQVEAITRLKIQANEERIPVLRRELLIQLKARFSSIVHETPFILAAVRHPKIKTRIFNEKFFPEGFLRSRPSLPKSLLIQEVTRATLSMPTDTQGSEESALLPKRRHSSSVFEFIEDQLGGDNSSHGESQESGVEIYLHEPFCEEDALKYWRASKEKYPILRRLATFLQYQHLPAILTLFHSRRYSKGAEVET</sequence>
<evidence type="ECO:0000313" key="3">
    <source>
        <dbReference type="Proteomes" id="UP001321473"/>
    </source>
</evidence>